<keyword evidence="5" id="KW-1185">Reference proteome</keyword>
<dbReference type="AlphaFoldDB" id="A0A2G2W536"/>
<dbReference type="EMBL" id="MLFT02000008">
    <property type="protein sequence ID" value="PHT40346.1"/>
    <property type="molecule type" value="Genomic_DNA"/>
</dbReference>
<dbReference type="InterPro" id="IPR044161">
    <property type="entry name" value="SPS"/>
</dbReference>
<dbReference type="InterPro" id="IPR035659">
    <property type="entry name" value="SPS_C"/>
</dbReference>
<evidence type="ECO:0000259" key="3">
    <source>
        <dbReference type="Pfam" id="PF05116"/>
    </source>
</evidence>
<protein>
    <submittedName>
        <fullName evidence="4">Sucrose-phosphate synthase</fullName>
    </submittedName>
</protein>
<name>A0A2G2W536_CAPBA</name>
<evidence type="ECO:0000256" key="1">
    <source>
        <dbReference type="ARBA" id="ARBA00022676"/>
    </source>
</evidence>
<sequence>MVSTLPISRFMEKGEQSKFQLSKRRKLIVIATDCDTPSGLADVTKTIIETAKKDKNASSFGFIVSTALTITEVPPVKEVRRLLRVQALRCHAIYCQRGSRLNVIPVLASRSQAFRYMFIRWGIILSNLVVFAGESGDTDYELLVGGVHKTVVLKGVCSDASKVHSNRNYPLEHVLPAMSSNIVECGSCSKEDISVAQTLVCLRSDYFGSNVLAAIS</sequence>
<dbReference type="Proteomes" id="UP000224567">
    <property type="component" value="Unassembled WGS sequence"/>
</dbReference>
<dbReference type="STRING" id="33114.A0A2G2W536"/>
<evidence type="ECO:0000256" key="2">
    <source>
        <dbReference type="ARBA" id="ARBA00022679"/>
    </source>
</evidence>
<keyword evidence="2" id="KW-0808">Transferase</keyword>
<proteinExistence type="predicted"/>
<evidence type="ECO:0000313" key="4">
    <source>
        <dbReference type="EMBL" id="PHT40346.1"/>
    </source>
</evidence>
<dbReference type="PANTHER" id="PTHR46039:SF7">
    <property type="entry name" value="SUCROSE-PHOSPHATE SYNTHASE 2-RELATED"/>
    <property type="match status" value="1"/>
</dbReference>
<dbReference type="GO" id="GO:0016757">
    <property type="term" value="F:glycosyltransferase activity"/>
    <property type="evidence" value="ECO:0007669"/>
    <property type="project" value="UniProtKB-KW"/>
</dbReference>
<gene>
    <name evidence="4" type="ORF">CQW23_19200</name>
</gene>
<reference evidence="4 5" key="1">
    <citation type="journal article" date="2017" name="Genome Biol.">
        <title>New reference genome sequences of hot pepper reveal the massive evolution of plant disease-resistance genes by retroduplication.</title>
        <authorList>
            <person name="Kim S."/>
            <person name="Park J."/>
            <person name="Yeom S.I."/>
            <person name="Kim Y.M."/>
            <person name="Seo E."/>
            <person name="Kim K.T."/>
            <person name="Kim M.S."/>
            <person name="Lee J.M."/>
            <person name="Cheong K."/>
            <person name="Shin H.S."/>
            <person name="Kim S.B."/>
            <person name="Han K."/>
            <person name="Lee J."/>
            <person name="Park M."/>
            <person name="Lee H.A."/>
            <person name="Lee H.Y."/>
            <person name="Lee Y."/>
            <person name="Oh S."/>
            <person name="Lee J.H."/>
            <person name="Choi E."/>
            <person name="Choi E."/>
            <person name="Lee S.E."/>
            <person name="Jeon J."/>
            <person name="Kim H."/>
            <person name="Choi G."/>
            <person name="Song H."/>
            <person name="Lee J."/>
            <person name="Lee S.C."/>
            <person name="Kwon J.K."/>
            <person name="Lee H.Y."/>
            <person name="Koo N."/>
            <person name="Hong Y."/>
            <person name="Kim R.W."/>
            <person name="Kang W.H."/>
            <person name="Huh J.H."/>
            <person name="Kang B.C."/>
            <person name="Yang T.J."/>
            <person name="Lee Y.H."/>
            <person name="Bennetzen J.L."/>
            <person name="Choi D."/>
        </authorList>
    </citation>
    <scope>NUCLEOTIDE SEQUENCE [LARGE SCALE GENOMIC DNA]</scope>
    <source>
        <strain evidence="5">cv. PBC81</strain>
    </source>
</reference>
<feature type="domain" description="Sucrose phosphatase-like" evidence="3">
    <location>
        <begin position="62"/>
        <end position="152"/>
    </location>
</feature>
<reference evidence="5" key="2">
    <citation type="journal article" date="2017" name="J. Anim. Genet.">
        <title>Multiple reference genome sequences of hot pepper reveal the massive evolution of plant disease resistance genes by retroduplication.</title>
        <authorList>
            <person name="Kim S."/>
            <person name="Park J."/>
            <person name="Yeom S.-I."/>
            <person name="Kim Y.-M."/>
            <person name="Seo E."/>
            <person name="Kim K.-T."/>
            <person name="Kim M.-S."/>
            <person name="Lee J.M."/>
            <person name="Cheong K."/>
            <person name="Shin H.-S."/>
            <person name="Kim S.-B."/>
            <person name="Han K."/>
            <person name="Lee J."/>
            <person name="Park M."/>
            <person name="Lee H.-A."/>
            <person name="Lee H.-Y."/>
            <person name="Lee Y."/>
            <person name="Oh S."/>
            <person name="Lee J.H."/>
            <person name="Choi E."/>
            <person name="Choi E."/>
            <person name="Lee S.E."/>
            <person name="Jeon J."/>
            <person name="Kim H."/>
            <person name="Choi G."/>
            <person name="Song H."/>
            <person name="Lee J."/>
            <person name="Lee S.-C."/>
            <person name="Kwon J.-K."/>
            <person name="Lee H.-Y."/>
            <person name="Koo N."/>
            <person name="Hong Y."/>
            <person name="Kim R.W."/>
            <person name="Kang W.-H."/>
            <person name="Huh J.H."/>
            <person name="Kang B.-C."/>
            <person name="Yang T.-J."/>
            <person name="Lee Y.-H."/>
            <person name="Bennetzen J.L."/>
            <person name="Choi D."/>
        </authorList>
    </citation>
    <scope>NUCLEOTIDE SEQUENCE [LARGE SCALE GENOMIC DNA]</scope>
    <source>
        <strain evidence="5">cv. PBC81</strain>
    </source>
</reference>
<evidence type="ECO:0000313" key="5">
    <source>
        <dbReference type="Proteomes" id="UP000224567"/>
    </source>
</evidence>
<dbReference type="InterPro" id="IPR006380">
    <property type="entry name" value="SPP-like_dom"/>
</dbReference>
<dbReference type="PANTHER" id="PTHR46039">
    <property type="entry name" value="SUCROSE-PHOSPHATE SYNTHASE 3-RELATED"/>
    <property type="match status" value="1"/>
</dbReference>
<dbReference type="CDD" id="cd16419">
    <property type="entry name" value="HAD_SPS"/>
    <property type="match status" value="1"/>
</dbReference>
<dbReference type="Pfam" id="PF05116">
    <property type="entry name" value="S6PP"/>
    <property type="match status" value="1"/>
</dbReference>
<keyword evidence="1" id="KW-0328">Glycosyltransferase</keyword>
<accession>A0A2G2W536</accession>
<dbReference type="OrthoDB" id="1731298at2759"/>
<comment type="caution">
    <text evidence="4">The sequence shown here is derived from an EMBL/GenBank/DDBJ whole genome shotgun (WGS) entry which is preliminary data.</text>
</comment>
<organism evidence="4 5">
    <name type="scientific">Capsicum baccatum</name>
    <name type="common">Peruvian pepper</name>
    <dbReference type="NCBI Taxonomy" id="33114"/>
    <lineage>
        <taxon>Eukaryota</taxon>
        <taxon>Viridiplantae</taxon>
        <taxon>Streptophyta</taxon>
        <taxon>Embryophyta</taxon>
        <taxon>Tracheophyta</taxon>
        <taxon>Spermatophyta</taxon>
        <taxon>Magnoliopsida</taxon>
        <taxon>eudicotyledons</taxon>
        <taxon>Gunneridae</taxon>
        <taxon>Pentapetalae</taxon>
        <taxon>asterids</taxon>
        <taxon>lamiids</taxon>
        <taxon>Solanales</taxon>
        <taxon>Solanaceae</taxon>
        <taxon>Solanoideae</taxon>
        <taxon>Capsiceae</taxon>
        <taxon>Capsicum</taxon>
    </lineage>
</organism>